<evidence type="ECO:0000313" key="9">
    <source>
        <dbReference type="Proteomes" id="UP000035763"/>
    </source>
</evidence>
<evidence type="ECO:0000256" key="4">
    <source>
        <dbReference type="ARBA" id="ARBA00022989"/>
    </source>
</evidence>
<keyword evidence="2" id="KW-1003">Cell membrane</keyword>
<dbReference type="EMBL" id="CAJA01000145">
    <property type="protein sequence ID" value="CCH73044.1"/>
    <property type="molecule type" value="Genomic_DNA"/>
</dbReference>
<evidence type="ECO:0000256" key="3">
    <source>
        <dbReference type="ARBA" id="ARBA00022692"/>
    </source>
</evidence>
<keyword evidence="3 6" id="KW-0812">Transmembrane</keyword>
<keyword evidence="5 6" id="KW-0472">Membrane</keyword>
<evidence type="ECO:0000259" key="7">
    <source>
        <dbReference type="Pfam" id="PF02687"/>
    </source>
</evidence>
<feature type="transmembrane region" description="Helical" evidence="6">
    <location>
        <begin position="264"/>
        <end position="294"/>
    </location>
</feature>
<dbReference type="InterPro" id="IPR003838">
    <property type="entry name" value="ABC3_permease_C"/>
</dbReference>
<reference evidence="8 9" key="1">
    <citation type="journal article" date="2013" name="ISME J.">
        <title>A metabolic model for members of the genus Tetrasphaera involved in enhanced biological phosphorus removal.</title>
        <authorList>
            <person name="Kristiansen R."/>
            <person name="Nguyen H.T.T."/>
            <person name="Saunders A.M."/>
            <person name="Nielsen J.L."/>
            <person name="Wimmer R."/>
            <person name="Le V.Q."/>
            <person name="McIlroy S.J."/>
            <person name="Petrovski S."/>
            <person name="Seviour R.J."/>
            <person name="Calteau A."/>
            <person name="Nielsen K.L."/>
            <person name="Nielsen P.H."/>
        </authorList>
    </citation>
    <scope>NUCLEOTIDE SEQUENCE [LARGE SCALE GENOMIC DNA]</scope>
    <source>
        <strain evidence="8 9">Ben110</strain>
    </source>
</reference>
<dbReference type="Pfam" id="PF02687">
    <property type="entry name" value="FtsX"/>
    <property type="match status" value="1"/>
</dbReference>
<comment type="caution">
    <text evidence="8">The sequence shown here is derived from an EMBL/GenBank/DDBJ whole genome shotgun (WGS) entry which is preliminary data.</text>
</comment>
<proteinExistence type="predicted"/>
<dbReference type="AlphaFoldDB" id="W6K3C8"/>
<feature type="transmembrane region" description="Helical" evidence="6">
    <location>
        <begin position="314"/>
        <end position="336"/>
    </location>
</feature>
<keyword evidence="4 6" id="KW-1133">Transmembrane helix</keyword>
<evidence type="ECO:0000256" key="6">
    <source>
        <dbReference type="SAM" id="Phobius"/>
    </source>
</evidence>
<dbReference type="GO" id="GO:0005886">
    <property type="term" value="C:plasma membrane"/>
    <property type="evidence" value="ECO:0007669"/>
    <property type="project" value="UniProtKB-SubCell"/>
</dbReference>
<name>W6K3C8_9MICO</name>
<protein>
    <recommendedName>
        <fullName evidence="7">ABC3 transporter permease C-terminal domain-containing protein</fullName>
    </recommendedName>
</protein>
<feature type="domain" description="ABC3 transporter permease C-terminal" evidence="7">
    <location>
        <begin position="225"/>
        <end position="344"/>
    </location>
</feature>
<feature type="transmembrane region" description="Helical" evidence="6">
    <location>
        <begin position="220"/>
        <end position="243"/>
    </location>
</feature>
<keyword evidence="9" id="KW-1185">Reference proteome</keyword>
<evidence type="ECO:0000256" key="5">
    <source>
        <dbReference type="ARBA" id="ARBA00023136"/>
    </source>
</evidence>
<accession>W6K3C8</accession>
<evidence type="ECO:0000313" key="8">
    <source>
        <dbReference type="EMBL" id="CCH73044.1"/>
    </source>
</evidence>
<gene>
    <name evidence="8" type="ORF">BN11_2290026</name>
</gene>
<sequence length="355" mass="36427">MATFLASLSASIDQGRAAAAYQATGADLRVDAVRVDPGDLDALRAVPGVRSVVPALVSTGERVTGRAGSGVQAVTVIGVDVPAYAASLAGTPLAFSPSGAGGSVDALTGLTSEPLRPGTSLLEVRVNGDFRKLTTTRVVPALRRATTTATTVPVVMLPWAELLAGQPYLQPNTAFVTGTPEAMARIAADPPVGLAERVIDRRALAAHTAGQALPTLVRGLGIAGFALAGLFSVLALGVTLARTRPERVDALMRMRVLGLRRRRDWLLGALEVVPAACAAILAGVAIGIVLPGVMAKAIDLGPFVGGTPHPPVHTSWLGALLVAAALLLLTLLAVIVDGIRTRSRSLAAHLRGDHR</sequence>
<evidence type="ECO:0000256" key="2">
    <source>
        <dbReference type="ARBA" id="ARBA00022475"/>
    </source>
</evidence>
<comment type="subcellular location">
    <subcellularLocation>
        <location evidence="1">Cell membrane</location>
        <topology evidence="1">Multi-pass membrane protein</topology>
    </subcellularLocation>
</comment>
<dbReference type="Proteomes" id="UP000035763">
    <property type="component" value="Unassembled WGS sequence"/>
</dbReference>
<organism evidence="8 9">
    <name type="scientific">Nostocoides australiense Ben110</name>
    <dbReference type="NCBI Taxonomy" id="1193182"/>
    <lineage>
        <taxon>Bacteria</taxon>
        <taxon>Bacillati</taxon>
        <taxon>Actinomycetota</taxon>
        <taxon>Actinomycetes</taxon>
        <taxon>Micrococcales</taxon>
        <taxon>Intrasporangiaceae</taxon>
        <taxon>Nostocoides</taxon>
    </lineage>
</organism>
<dbReference type="STRING" id="1193182.BN11_2290026"/>
<evidence type="ECO:0000256" key="1">
    <source>
        <dbReference type="ARBA" id="ARBA00004651"/>
    </source>
</evidence>